<name>A0A7W8AC01_9ACTN</name>
<organism evidence="1 2">
    <name type="scientific">Nonomuraea endophytica</name>
    <dbReference type="NCBI Taxonomy" id="714136"/>
    <lineage>
        <taxon>Bacteria</taxon>
        <taxon>Bacillati</taxon>
        <taxon>Actinomycetota</taxon>
        <taxon>Actinomycetes</taxon>
        <taxon>Streptosporangiales</taxon>
        <taxon>Streptosporangiaceae</taxon>
        <taxon>Nonomuraea</taxon>
    </lineage>
</organism>
<evidence type="ECO:0000313" key="1">
    <source>
        <dbReference type="EMBL" id="MBB5083362.1"/>
    </source>
</evidence>
<proteinExistence type="predicted"/>
<sequence>MTKHNIVRLPGNQCTTATRQLVRPYLFAE</sequence>
<evidence type="ECO:0000313" key="2">
    <source>
        <dbReference type="Proteomes" id="UP000568380"/>
    </source>
</evidence>
<reference evidence="1 2" key="1">
    <citation type="submission" date="2020-08" db="EMBL/GenBank/DDBJ databases">
        <title>Genomic Encyclopedia of Type Strains, Phase IV (KMG-IV): sequencing the most valuable type-strain genomes for metagenomic binning, comparative biology and taxonomic classification.</title>
        <authorList>
            <person name="Goeker M."/>
        </authorList>
    </citation>
    <scope>NUCLEOTIDE SEQUENCE [LARGE SCALE GENOMIC DNA]</scope>
    <source>
        <strain evidence="1 2">DSM 45385</strain>
    </source>
</reference>
<dbReference type="EMBL" id="JACHIN010000016">
    <property type="protein sequence ID" value="MBB5083362.1"/>
    <property type="molecule type" value="Genomic_DNA"/>
</dbReference>
<protein>
    <submittedName>
        <fullName evidence="1">Uncharacterized protein</fullName>
    </submittedName>
</protein>
<keyword evidence="2" id="KW-1185">Reference proteome</keyword>
<accession>A0A7W8AC01</accession>
<dbReference type="AlphaFoldDB" id="A0A7W8AC01"/>
<comment type="caution">
    <text evidence="1">The sequence shown here is derived from an EMBL/GenBank/DDBJ whole genome shotgun (WGS) entry which is preliminary data.</text>
</comment>
<gene>
    <name evidence="1" type="ORF">HNR40_008865</name>
</gene>
<dbReference type="Proteomes" id="UP000568380">
    <property type="component" value="Unassembled WGS sequence"/>
</dbReference>